<dbReference type="GO" id="GO:0016491">
    <property type="term" value="F:oxidoreductase activity"/>
    <property type="evidence" value="ECO:0007669"/>
    <property type="project" value="UniProtKB-KW"/>
</dbReference>
<protein>
    <submittedName>
        <fullName evidence="11">Uncharacterized protein</fullName>
    </submittedName>
</protein>
<evidence type="ECO:0000256" key="1">
    <source>
        <dbReference type="ARBA" id="ARBA00005194"/>
    </source>
</evidence>
<dbReference type="PROSITE" id="PS00061">
    <property type="entry name" value="ADH_SHORT"/>
    <property type="match status" value="1"/>
</dbReference>
<dbReference type="PANTHER" id="PTHR43086">
    <property type="entry name" value="VERY-LONG-CHAIN 3-OXOOACYL-COA REDUCTASE"/>
    <property type="match status" value="1"/>
</dbReference>
<reference evidence="11" key="1">
    <citation type="submission" date="2022-11" db="UniProtKB">
        <authorList>
            <consortium name="WormBaseParasite"/>
        </authorList>
    </citation>
    <scope>IDENTIFICATION</scope>
</reference>
<comment type="pathway">
    <text evidence="1">Lipid metabolism; fatty acid biosynthesis.</text>
</comment>
<evidence type="ECO:0000313" key="11">
    <source>
        <dbReference type="WBParaSite" id="scaffold4193_cov255.g7787"/>
    </source>
</evidence>
<dbReference type="Pfam" id="PF00106">
    <property type="entry name" value="adh_short"/>
    <property type="match status" value="1"/>
</dbReference>
<evidence type="ECO:0000256" key="7">
    <source>
        <dbReference type="ARBA" id="ARBA00023098"/>
    </source>
</evidence>
<evidence type="ECO:0000256" key="5">
    <source>
        <dbReference type="ARBA" id="ARBA00022955"/>
    </source>
</evidence>
<dbReference type="GO" id="GO:0005783">
    <property type="term" value="C:endoplasmic reticulum"/>
    <property type="evidence" value="ECO:0007669"/>
    <property type="project" value="TreeGrafter"/>
</dbReference>
<dbReference type="CDD" id="cd05356">
    <property type="entry name" value="17beta-HSD1_like_SDR_c"/>
    <property type="match status" value="1"/>
</dbReference>
<dbReference type="GO" id="GO:0030497">
    <property type="term" value="P:fatty acid elongation"/>
    <property type="evidence" value="ECO:0007669"/>
    <property type="project" value="TreeGrafter"/>
</dbReference>
<dbReference type="InterPro" id="IPR036291">
    <property type="entry name" value="NAD(P)-bd_dom_sf"/>
</dbReference>
<keyword evidence="6" id="KW-0560">Oxidoreductase</keyword>
<dbReference type="WBParaSite" id="scaffold4193_cov255.g7787">
    <property type="protein sequence ID" value="scaffold4193_cov255.g7787"/>
    <property type="gene ID" value="scaffold4193_cov255.g7787"/>
</dbReference>
<sequence>MVCPFFLTIIAYTAIAYFIKRILTSIYNIVFPYLYAVPQNLQVLAGAKWAVITGGTDGIGKAYAYELAKKQFNIIIISRTQSKLDDVAKEIKEEFKDIEVRTIAFDFTNPKLEDYERQIFAKIDDVDIGVLVNNVGMSYEFPERFERVHGGIKRVADMTLINTFPTTVLSHHILQQMAKRNRGVVVNVASSAANFDWFYLAVYSATKKYVTCLSSILRKEYADTNIYIQTVCPMMVATKMAKIRRSTFFTPSPEKFASEAVRSIGLTDETTGCLAHQIQKFPKNFSKTPKKTPINFLIILKAEIIAHHGARHGWLDGRIWEKHGSCGNPQMCSAWWLVLFMVARSSTWWRPSLLAQPGEAAQLMARWGPLERGGSVD</sequence>
<dbReference type="AlphaFoldDB" id="A0A915MI44"/>
<dbReference type="InterPro" id="IPR020904">
    <property type="entry name" value="Sc_DH/Rdtase_CS"/>
</dbReference>
<evidence type="ECO:0000256" key="6">
    <source>
        <dbReference type="ARBA" id="ARBA00023002"/>
    </source>
</evidence>
<evidence type="ECO:0000256" key="8">
    <source>
        <dbReference type="ARBA" id="ARBA00023160"/>
    </source>
</evidence>
<keyword evidence="10" id="KW-1185">Reference proteome</keyword>
<evidence type="ECO:0000256" key="9">
    <source>
        <dbReference type="ARBA" id="ARBA00038261"/>
    </source>
</evidence>
<keyword evidence="2" id="KW-0444">Lipid biosynthesis</keyword>
<dbReference type="InterPro" id="IPR002347">
    <property type="entry name" value="SDR_fam"/>
</dbReference>
<dbReference type="PRINTS" id="PR00081">
    <property type="entry name" value="GDHRDH"/>
</dbReference>
<dbReference type="FunFam" id="3.40.50.720:FF:000137">
    <property type="entry name" value="Hydroxysteroid (17-beta) dehydrogenase 3"/>
    <property type="match status" value="1"/>
</dbReference>
<keyword evidence="7" id="KW-0443">Lipid metabolism</keyword>
<keyword evidence="4" id="KW-0521">NADP</keyword>
<dbReference type="Proteomes" id="UP000887561">
    <property type="component" value="Unplaced"/>
</dbReference>
<evidence type="ECO:0000256" key="3">
    <source>
        <dbReference type="ARBA" id="ARBA00022832"/>
    </source>
</evidence>
<accession>A0A915MI44</accession>
<dbReference type="GO" id="GO:0006694">
    <property type="term" value="P:steroid biosynthetic process"/>
    <property type="evidence" value="ECO:0007669"/>
    <property type="project" value="UniProtKB-KW"/>
</dbReference>
<keyword evidence="3" id="KW-0276">Fatty acid metabolism</keyword>
<evidence type="ECO:0000256" key="2">
    <source>
        <dbReference type="ARBA" id="ARBA00022516"/>
    </source>
</evidence>
<dbReference type="Gene3D" id="3.40.50.720">
    <property type="entry name" value="NAD(P)-binding Rossmann-like Domain"/>
    <property type="match status" value="1"/>
</dbReference>
<name>A0A915MI44_MELJA</name>
<keyword evidence="8" id="KW-0275">Fatty acid biosynthesis</keyword>
<evidence type="ECO:0000313" key="10">
    <source>
        <dbReference type="Proteomes" id="UP000887561"/>
    </source>
</evidence>
<dbReference type="PANTHER" id="PTHR43086:SF2">
    <property type="entry name" value="HYDROXYSTEROID DEHYDROGENASE-LIKE PROTEIN 1"/>
    <property type="match status" value="1"/>
</dbReference>
<evidence type="ECO:0000256" key="4">
    <source>
        <dbReference type="ARBA" id="ARBA00022857"/>
    </source>
</evidence>
<dbReference type="PRINTS" id="PR00080">
    <property type="entry name" value="SDRFAMILY"/>
</dbReference>
<dbReference type="SUPFAM" id="SSF51735">
    <property type="entry name" value="NAD(P)-binding Rossmann-fold domains"/>
    <property type="match status" value="1"/>
</dbReference>
<proteinExistence type="inferred from homology"/>
<comment type="similarity">
    <text evidence="9">Belongs to the short-chain dehydrogenases/reductases (SDR) family. 17-beta-HSD 3 subfamily.</text>
</comment>
<keyword evidence="5" id="KW-0752">Steroid biosynthesis</keyword>
<organism evidence="10 11">
    <name type="scientific">Meloidogyne javanica</name>
    <name type="common">Root-knot nematode worm</name>
    <dbReference type="NCBI Taxonomy" id="6303"/>
    <lineage>
        <taxon>Eukaryota</taxon>
        <taxon>Metazoa</taxon>
        <taxon>Ecdysozoa</taxon>
        <taxon>Nematoda</taxon>
        <taxon>Chromadorea</taxon>
        <taxon>Rhabditida</taxon>
        <taxon>Tylenchina</taxon>
        <taxon>Tylenchomorpha</taxon>
        <taxon>Tylenchoidea</taxon>
        <taxon>Meloidogynidae</taxon>
        <taxon>Meloidogyninae</taxon>
        <taxon>Meloidogyne</taxon>
        <taxon>Meloidogyne incognita group</taxon>
    </lineage>
</organism>